<feature type="region of interest" description="Disordered" evidence="1">
    <location>
        <begin position="291"/>
        <end position="340"/>
    </location>
</feature>
<name>B0D245_LACBS</name>
<dbReference type="AlphaFoldDB" id="B0D245"/>
<dbReference type="HOGENOM" id="CLU_816531_0_0_1"/>
<dbReference type="GeneID" id="6073759"/>
<evidence type="ECO:0000256" key="1">
    <source>
        <dbReference type="SAM" id="MobiDB-lite"/>
    </source>
</evidence>
<gene>
    <name evidence="2" type="ORF">LACBIDRAFT_324510</name>
</gene>
<evidence type="ECO:0000313" key="2">
    <source>
        <dbReference type="EMBL" id="EDR11037.1"/>
    </source>
</evidence>
<feature type="compositionally biased region" description="Basic and acidic residues" evidence="1">
    <location>
        <begin position="291"/>
        <end position="314"/>
    </location>
</feature>
<organism evidence="3">
    <name type="scientific">Laccaria bicolor (strain S238N-H82 / ATCC MYA-4686)</name>
    <name type="common">Bicoloured deceiver</name>
    <name type="synonym">Laccaria laccata var. bicolor</name>
    <dbReference type="NCBI Taxonomy" id="486041"/>
    <lineage>
        <taxon>Eukaryota</taxon>
        <taxon>Fungi</taxon>
        <taxon>Dikarya</taxon>
        <taxon>Basidiomycota</taxon>
        <taxon>Agaricomycotina</taxon>
        <taxon>Agaricomycetes</taxon>
        <taxon>Agaricomycetidae</taxon>
        <taxon>Agaricales</taxon>
        <taxon>Agaricineae</taxon>
        <taxon>Hydnangiaceae</taxon>
        <taxon>Laccaria</taxon>
    </lineage>
</organism>
<accession>B0D245</accession>
<proteinExistence type="predicted"/>
<dbReference type="Proteomes" id="UP000001194">
    <property type="component" value="Unassembled WGS sequence"/>
</dbReference>
<evidence type="ECO:0000313" key="3">
    <source>
        <dbReference type="Proteomes" id="UP000001194"/>
    </source>
</evidence>
<reference evidence="2 3" key="1">
    <citation type="journal article" date="2008" name="Nature">
        <title>The genome of Laccaria bicolor provides insights into mycorrhizal symbiosis.</title>
        <authorList>
            <person name="Martin F."/>
            <person name="Aerts A."/>
            <person name="Ahren D."/>
            <person name="Brun A."/>
            <person name="Danchin E.G.J."/>
            <person name="Duchaussoy F."/>
            <person name="Gibon J."/>
            <person name="Kohler A."/>
            <person name="Lindquist E."/>
            <person name="Pereda V."/>
            <person name="Salamov A."/>
            <person name="Shapiro H.J."/>
            <person name="Wuyts J."/>
            <person name="Blaudez D."/>
            <person name="Buee M."/>
            <person name="Brokstein P."/>
            <person name="Canbaeck B."/>
            <person name="Cohen D."/>
            <person name="Courty P.E."/>
            <person name="Coutinho P.M."/>
            <person name="Delaruelle C."/>
            <person name="Detter J.C."/>
            <person name="Deveau A."/>
            <person name="DiFazio S."/>
            <person name="Duplessis S."/>
            <person name="Fraissinet-Tachet L."/>
            <person name="Lucic E."/>
            <person name="Frey-Klett P."/>
            <person name="Fourrey C."/>
            <person name="Feussner I."/>
            <person name="Gay G."/>
            <person name="Grimwood J."/>
            <person name="Hoegger P.J."/>
            <person name="Jain P."/>
            <person name="Kilaru S."/>
            <person name="Labbe J."/>
            <person name="Lin Y.C."/>
            <person name="Legue V."/>
            <person name="Le Tacon F."/>
            <person name="Marmeisse R."/>
            <person name="Melayah D."/>
            <person name="Montanini B."/>
            <person name="Muratet M."/>
            <person name="Nehls U."/>
            <person name="Niculita-Hirzel H."/>
            <person name="Oudot-Le Secq M.P."/>
            <person name="Peter M."/>
            <person name="Quesneville H."/>
            <person name="Rajashekar B."/>
            <person name="Reich M."/>
            <person name="Rouhier N."/>
            <person name="Schmutz J."/>
            <person name="Yin T."/>
            <person name="Chalot M."/>
            <person name="Henrissat B."/>
            <person name="Kuees U."/>
            <person name="Lucas S."/>
            <person name="Van de Peer Y."/>
            <person name="Podila G.K."/>
            <person name="Polle A."/>
            <person name="Pukkila P.J."/>
            <person name="Richardson P.M."/>
            <person name="Rouze P."/>
            <person name="Sanders I.R."/>
            <person name="Stajich J.E."/>
            <person name="Tunlid A."/>
            <person name="Tuskan G."/>
            <person name="Grigoriev I.V."/>
        </authorList>
    </citation>
    <scope>NUCLEOTIDE SEQUENCE [LARGE SCALE GENOMIC DNA]</scope>
    <source>
        <strain evidence="3">S238N-H82 / ATCC MYA-4686</strain>
    </source>
</reference>
<dbReference type="InParanoid" id="B0D245"/>
<sequence>MSSIRDADAVTSSNGPEMEVDDWNFLYKVEEHQTVTMTFDHVHGWERAMGLGNTAVFVFPVASTGDTVGSKLLNQVTKALLAGGFPSVKEIFDGRGWMISRQRGAMLEKLEGGYRYDGAEFVTFGCPSAFWPPPFSWEGAGGSVIYEFTTRGLSMEKAQELLSESSSPMVALYRQVDGKGDWLPDKYFLRCVNAPDDGKVLRIGGITMRPVYRCSFCWRGFPSAEAHTSLKCPLVSTMNKARKAAGYPPIKASETSCPDIPKEKVAIDVEKELEGVKGLLAKLSARLDKLEKSLGDKSKDKSGQEQRGSKRKADAPPANENKSKKAKKGKGKKSGEKDRD</sequence>
<dbReference type="KEGG" id="lbc:LACBIDRAFT_324510"/>
<dbReference type="RefSeq" id="XP_001878338.1">
    <property type="nucleotide sequence ID" value="XM_001878303.1"/>
</dbReference>
<dbReference type="EMBL" id="DS547096">
    <property type="protein sequence ID" value="EDR11037.1"/>
    <property type="molecule type" value="Genomic_DNA"/>
</dbReference>
<keyword evidence="3" id="KW-1185">Reference proteome</keyword>
<protein>
    <submittedName>
        <fullName evidence="2">Predicted protein</fullName>
    </submittedName>
</protein>
<dbReference type="OrthoDB" id="10648526at2759"/>